<dbReference type="Proteomes" id="UP000808038">
    <property type="component" value="Unassembled WGS sequence"/>
</dbReference>
<keyword evidence="4 11" id="KW-0762">Sugar transport</keyword>
<evidence type="ECO:0000313" key="11">
    <source>
        <dbReference type="EMBL" id="MBJ7638910.1"/>
    </source>
</evidence>
<keyword evidence="2" id="KW-0813">Transport</keyword>
<dbReference type="GO" id="GO:0009401">
    <property type="term" value="P:phosphoenolpyruvate-dependent sugar phosphotransferase system"/>
    <property type="evidence" value="ECO:0007669"/>
    <property type="project" value="InterPro"/>
</dbReference>
<dbReference type="EMBL" id="JAAOCP010000006">
    <property type="protein sequence ID" value="MBJ7638910.1"/>
    <property type="molecule type" value="Genomic_DNA"/>
</dbReference>
<evidence type="ECO:0000256" key="2">
    <source>
        <dbReference type="ARBA" id="ARBA00022448"/>
    </source>
</evidence>
<keyword evidence="3" id="KW-1003">Cell membrane</keyword>
<evidence type="ECO:0000313" key="10">
    <source>
        <dbReference type="EMBL" id="MBJ7632260.1"/>
    </source>
</evidence>
<reference evidence="11 12" key="2">
    <citation type="journal article" date="2021" name="Int. J. Food Microbiol.">
        <title>Safety demonstration of a microbial species for use in the food chain: Weissella confusa.</title>
        <authorList>
            <person name="Bourdichon F."/>
            <person name="Patrone V."/>
            <person name="Fontana A."/>
            <person name="Milani G."/>
            <person name="Morelli L."/>
        </authorList>
    </citation>
    <scope>NUCLEOTIDE SEQUENCE [LARGE SCALE GENOMIC DNA]</scope>
    <source>
        <strain evidence="10">CCUG 30943</strain>
        <strain evidence="11 12">CCUG 43002</strain>
    </source>
</reference>
<feature type="transmembrane region" description="Helical" evidence="8">
    <location>
        <begin position="264"/>
        <end position="282"/>
    </location>
</feature>
<gene>
    <name evidence="11" type="ORF">HAU20_05850</name>
    <name evidence="10" type="ORF">HAU43_04045</name>
</gene>
<evidence type="ECO:0000256" key="4">
    <source>
        <dbReference type="ARBA" id="ARBA00022597"/>
    </source>
</evidence>
<accession>A0A4Z0RQ72</accession>
<evidence type="ECO:0000256" key="6">
    <source>
        <dbReference type="ARBA" id="ARBA00022989"/>
    </source>
</evidence>
<reference evidence="11" key="1">
    <citation type="submission" date="2020-02" db="EMBL/GenBank/DDBJ databases">
        <authorList>
            <person name="Fontana A."/>
            <person name="Patrone V."/>
            <person name="Morelli L."/>
        </authorList>
    </citation>
    <scope>NUCLEOTIDE SEQUENCE</scope>
    <source>
        <strain evidence="10">CCUG 30943</strain>
        <strain evidence="11">CCUG 43002</strain>
    </source>
</reference>
<evidence type="ECO:0000256" key="5">
    <source>
        <dbReference type="ARBA" id="ARBA00022692"/>
    </source>
</evidence>
<dbReference type="RefSeq" id="WP_003609829.1">
    <property type="nucleotide sequence ID" value="NZ_ALXH01000089.1"/>
</dbReference>
<keyword evidence="6 8" id="KW-1133">Transmembrane helix</keyword>
<dbReference type="Pfam" id="PF13303">
    <property type="entry name" value="PTS_EIIC_2"/>
    <property type="match status" value="1"/>
</dbReference>
<evidence type="ECO:0000256" key="1">
    <source>
        <dbReference type="ARBA" id="ARBA00004651"/>
    </source>
</evidence>
<dbReference type="EMBL" id="JAAOCX010000004">
    <property type="protein sequence ID" value="MBJ7632260.1"/>
    <property type="molecule type" value="Genomic_DNA"/>
</dbReference>
<feature type="transmembrane region" description="Helical" evidence="8">
    <location>
        <begin position="141"/>
        <end position="163"/>
    </location>
</feature>
<dbReference type="GO" id="GO:0008982">
    <property type="term" value="F:protein-N(PI)-phosphohistidine-sugar phosphotransferase activity"/>
    <property type="evidence" value="ECO:0007669"/>
    <property type="project" value="InterPro"/>
</dbReference>
<evidence type="ECO:0000256" key="7">
    <source>
        <dbReference type="ARBA" id="ARBA00023136"/>
    </source>
</evidence>
<evidence type="ECO:0000313" key="12">
    <source>
        <dbReference type="Proteomes" id="UP000728106"/>
    </source>
</evidence>
<evidence type="ECO:0000256" key="8">
    <source>
        <dbReference type="SAM" id="Phobius"/>
    </source>
</evidence>
<keyword evidence="5 8" id="KW-0812">Transmembrane</keyword>
<name>A0A4Z0RQ72_WEICO</name>
<dbReference type="GeneID" id="57977860"/>
<feature type="transmembrane region" description="Helical" evidence="8">
    <location>
        <begin position="313"/>
        <end position="337"/>
    </location>
</feature>
<feature type="transmembrane region" description="Helical" evidence="8">
    <location>
        <begin position="106"/>
        <end position="129"/>
    </location>
</feature>
<feature type="transmembrane region" description="Helical" evidence="8">
    <location>
        <begin position="67"/>
        <end position="100"/>
    </location>
</feature>
<feature type="transmembrane region" description="Helical" evidence="8">
    <location>
        <begin position="209"/>
        <end position="233"/>
    </location>
</feature>
<feature type="domain" description="Phosphotransferase system EIIC" evidence="9">
    <location>
        <begin position="19"/>
        <end position="345"/>
    </location>
</feature>
<feature type="transmembrane region" description="Helical" evidence="8">
    <location>
        <begin position="175"/>
        <end position="197"/>
    </location>
</feature>
<protein>
    <submittedName>
        <fullName evidence="11">PTS sugar transporter subunit IIC</fullName>
    </submittedName>
</protein>
<keyword evidence="12" id="KW-1185">Reference proteome</keyword>
<dbReference type="AlphaFoldDB" id="A0A4Z0RQ72"/>
<dbReference type="Proteomes" id="UP000728106">
    <property type="component" value="Unassembled WGS sequence"/>
</dbReference>
<dbReference type="GO" id="GO:0005886">
    <property type="term" value="C:plasma membrane"/>
    <property type="evidence" value="ECO:0007669"/>
    <property type="project" value="UniProtKB-SubCell"/>
</dbReference>
<organism evidence="11 12">
    <name type="scientific">Weissella confusa</name>
    <name type="common">Lactobacillus confusus</name>
    <dbReference type="NCBI Taxonomy" id="1583"/>
    <lineage>
        <taxon>Bacteria</taxon>
        <taxon>Bacillati</taxon>
        <taxon>Bacillota</taxon>
        <taxon>Bacilli</taxon>
        <taxon>Lactobacillales</taxon>
        <taxon>Lactobacillaceae</taxon>
        <taxon>Weissella</taxon>
    </lineage>
</organism>
<proteinExistence type="predicted"/>
<evidence type="ECO:0000259" key="9">
    <source>
        <dbReference type="Pfam" id="PF13303"/>
    </source>
</evidence>
<sequence>MHPETLVSPRRNWQDFTLNVLNGNSLGIIIALLPPALTSQVLLLFGQHPLVRLITMMTSVSQSMLPIIAAFAVGYFLRLSTLASASIGLASVVSAGVVTINPNNTYTLAGTGAILNIMLVTFLSALLVIVLEPRLGQLKIIFLPTITLLIGGGIGLATLPWMIRIQNAIGNVVAVATHLSPLPMGIFLGLAFAALIVSPISSVGIATALGIAGVGSGAANAGIVAGALTLAWMSASVNPIGGTIAHVIGSPKIQMANMLRKPLLFIPVMIAAGIAGGVATLLSIKGTPFSAGFGASGLIGPLTALQASDSAYIWLRLLGAYIIAPVISAWLMNVIFVKKTKLVNPDRDLKIPL</sequence>
<dbReference type="InterPro" id="IPR003352">
    <property type="entry name" value="PTS_EIIC"/>
</dbReference>
<comment type="subcellular location">
    <subcellularLocation>
        <location evidence="1">Cell membrane</location>
        <topology evidence="1">Multi-pass membrane protein</topology>
    </subcellularLocation>
</comment>
<keyword evidence="7 8" id="KW-0472">Membrane</keyword>
<evidence type="ECO:0000256" key="3">
    <source>
        <dbReference type="ARBA" id="ARBA00022475"/>
    </source>
</evidence>
<feature type="transmembrane region" description="Helical" evidence="8">
    <location>
        <begin position="26"/>
        <end position="46"/>
    </location>
</feature>
<comment type="caution">
    <text evidence="11">The sequence shown here is derived from an EMBL/GenBank/DDBJ whole genome shotgun (WGS) entry which is preliminary data.</text>
</comment>